<dbReference type="GO" id="GO:0005783">
    <property type="term" value="C:endoplasmic reticulum"/>
    <property type="evidence" value="ECO:0007669"/>
    <property type="project" value="TreeGrafter"/>
</dbReference>
<protein>
    <recommendedName>
        <fullName evidence="7">Calcineurin-like phosphoesterase domain-containing protein</fullName>
    </recommendedName>
</protein>
<feature type="transmembrane region" description="Helical" evidence="6">
    <location>
        <begin position="636"/>
        <end position="654"/>
    </location>
</feature>
<evidence type="ECO:0000256" key="6">
    <source>
        <dbReference type="SAM" id="Phobius"/>
    </source>
</evidence>
<dbReference type="STRING" id="1043005.A0A074Y705"/>
<dbReference type="Proteomes" id="UP000030641">
    <property type="component" value="Unassembled WGS sequence"/>
</dbReference>
<accession>A0A074Y705</accession>
<dbReference type="InterPro" id="IPR004843">
    <property type="entry name" value="Calcineurin-like_PHP"/>
</dbReference>
<dbReference type="HOGENOM" id="CLU_011607_2_0_1"/>
<dbReference type="GO" id="GO:0006506">
    <property type="term" value="P:GPI anchor biosynthetic process"/>
    <property type="evidence" value="ECO:0007669"/>
    <property type="project" value="InterPro"/>
</dbReference>
<dbReference type="InterPro" id="IPR029052">
    <property type="entry name" value="Metallo-depent_PP-like"/>
</dbReference>
<keyword evidence="3 6" id="KW-1133">Transmembrane helix</keyword>
<comment type="subcellular location">
    <subcellularLocation>
        <location evidence="1">Membrane</location>
        <topology evidence="1">Multi-pass membrane protein</topology>
    </subcellularLocation>
</comment>
<sequence length="658" mass="74318">MSYQYATSYSTSKDEKPLTKMWQRLVRQSQYDAKGKPRTRLAILRRRLLTIPTAVFLLCFFVLLWGERSSFSSSIDACKWDKWETWPSDAQPHRIALIADPQLVDPHTYPGRPWPLSSLTIAATDKYIKRSYYLLQRQIDPDTTLFLGDLFDGGREWSTHFEGFQASEKQWKKYGDKYWLNEYNRFGKIFFAQDQVTGGLPAHKVKKFVASLPGNHDLGFGNGVQVPVRNRYQAYFGEGDRIDIVGNHTFVSIDAVSLSAMGQPDSSPELWNSTMQFLDNAQHLKHKAVRAELNEHQGLISHKRWAHEVTSPLDLGRQSTKEELAKELKPEFPTILLSHVPLYRPEGTPCGPLREKFPPTKPDLKHDKPNAIRIAGGYQYQNVLTQELSTTVAEKIGNIGHAFSGDDHDYCEVLHPDYASRHNRGIREITVKSISWAMGVRKPGFQLVSLWNPVDTNGESLRDGPTLQTHLCLLPDQLSIFIRYGILAAFSIIALAMNTLVQVRNEEAAASLTATHTLPTSEPSKSTSKSRSRAPSGATNSMSSSEHSNSNSTLSARTNNARTRSVSPAMGYGLPTARPGASLIEKAGYYGNNPEYQMYNKEEVFDESDDWGNPIFRKPPRPKVPKTFRRKLVDRFGRDFAWAGGPAFVLYYWLLTRG</sequence>
<evidence type="ECO:0000256" key="5">
    <source>
        <dbReference type="SAM" id="MobiDB-lite"/>
    </source>
</evidence>
<evidence type="ECO:0000256" key="2">
    <source>
        <dbReference type="ARBA" id="ARBA00022692"/>
    </source>
</evidence>
<dbReference type="PANTHER" id="PTHR13315:SF4">
    <property type="entry name" value="METALLOPHOSPHOESTERASE, ISOFORM E"/>
    <property type="match status" value="1"/>
</dbReference>
<dbReference type="OrthoDB" id="5977743at2759"/>
<organism evidence="8 9">
    <name type="scientific">Aureobasidium subglaciale (strain EXF-2481)</name>
    <name type="common">Aureobasidium pullulans var. subglaciale</name>
    <dbReference type="NCBI Taxonomy" id="1043005"/>
    <lineage>
        <taxon>Eukaryota</taxon>
        <taxon>Fungi</taxon>
        <taxon>Dikarya</taxon>
        <taxon>Ascomycota</taxon>
        <taxon>Pezizomycotina</taxon>
        <taxon>Dothideomycetes</taxon>
        <taxon>Dothideomycetidae</taxon>
        <taxon>Dothideales</taxon>
        <taxon>Saccotheciaceae</taxon>
        <taxon>Aureobasidium</taxon>
    </lineage>
</organism>
<name>A0A074Y705_AURSE</name>
<evidence type="ECO:0000313" key="8">
    <source>
        <dbReference type="EMBL" id="KEQ93495.1"/>
    </source>
</evidence>
<dbReference type="AlphaFoldDB" id="A0A074Y705"/>
<evidence type="ECO:0000259" key="7">
    <source>
        <dbReference type="Pfam" id="PF00149"/>
    </source>
</evidence>
<feature type="domain" description="Calcineurin-like phosphoesterase" evidence="7">
    <location>
        <begin position="94"/>
        <end position="351"/>
    </location>
</feature>
<feature type="region of interest" description="Disordered" evidence="5">
    <location>
        <begin position="514"/>
        <end position="571"/>
    </location>
</feature>
<dbReference type="GO" id="GO:0016787">
    <property type="term" value="F:hydrolase activity"/>
    <property type="evidence" value="ECO:0007669"/>
    <property type="project" value="InterPro"/>
</dbReference>
<gene>
    <name evidence="8" type="ORF">AUEXF2481DRAFT_31075</name>
</gene>
<reference evidence="8 9" key="1">
    <citation type="journal article" date="2014" name="BMC Genomics">
        <title>Genome sequencing of four Aureobasidium pullulans varieties: biotechnological potential, stress tolerance, and description of new species.</title>
        <authorList>
            <person name="Gostin Ar C."/>
            <person name="Ohm R.A."/>
            <person name="Kogej T."/>
            <person name="Sonjak S."/>
            <person name="Turk M."/>
            <person name="Zajc J."/>
            <person name="Zalar P."/>
            <person name="Grube M."/>
            <person name="Sun H."/>
            <person name="Han J."/>
            <person name="Sharma A."/>
            <person name="Chiniquy J."/>
            <person name="Ngan C.Y."/>
            <person name="Lipzen A."/>
            <person name="Barry K."/>
            <person name="Grigoriev I.V."/>
            <person name="Gunde-Cimerman N."/>
        </authorList>
    </citation>
    <scope>NUCLEOTIDE SEQUENCE [LARGE SCALE GENOMIC DNA]</scope>
    <source>
        <strain evidence="8 9">EXF-2481</strain>
    </source>
</reference>
<dbReference type="GO" id="GO:0016020">
    <property type="term" value="C:membrane"/>
    <property type="evidence" value="ECO:0007669"/>
    <property type="project" value="UniProtKB-SubCell"/>
</dbReference>
<dbReference type="FunCoup" id="A0A074Y705">
    <property type="interactions" value="519"/>
</dbReference>
<evidence type="ECO:0000256" key="4">
    <source>
        <dbReference type="ARBA" id="ARBA00023136"/>
    </source>
</evidence>
<dbReference type="GeneID" id="25364346"/>
<feature type="compositionally biased region" description="Polar residues" evidence="5">
    <location>
        <begin position="556"/>
        <end position="566"/>
    </location>
</feature>
<keyword evidence="4 6" id="KW-0472">Membrane</keyword>
<keyword evidence="2 6" id="KW-0812">Transmembrane</keyword>
<feature type="transmembrane region" description="Helical" evidence="6">
    <location>
        <begin position="48"/>
        <end position="66"/>
    </location>
</feature>
<evidence type="ECO:0000313" key="9">
    <source>
        <dbReference type="Proteomes" id="UP000030641"/>
    </source>
</evidence>
<dbReference type="Gene3D" id="3.60.21.10">
    <property type="match status" value="1"/>
</dbReference>
<evidence type="ECO:0000256" key="3">
    <source>
        <dbReference type="ARBA" id="ARBA00022989"/>
    </source>
</evidence>
<dbReference type="SUPFAM" id="SSF56300">
    <property type="entry name" value="Metallo-dependent phosphatases"/>
    <property type="match status" value="1"/>
</dbReference>
<dbReference type="OMA" id="TIQNHLC"/>
<dbReference type="PANTHER" id="PTHR13315">
    <property type="entry name" value="METALLO PHOSPHOESTERASE RELATED"/>
    <property type="match status" value="1"/>
</dbReference>
<dbReference type="EMBL" id="KL584765">
    <property type="protein sequence ID" value="KEQ93495.1"/>
    <property type="molecule type" value="Genomic_DNA"/>
</dbReference>
<evidence type="ECO:0000256" key="1">
    <source>
        <dbReference type="ARBA" id="ARBA00004141"/>
    </source>
</evidence>
<feature type="compositionally biased region" description="Low complexity" evidence="5">
    <location>
        <begin position="520"/>
        <end position="555"/>
    </location>
</feature>
<dbReference type="RefSeq" id="XP_013342004.1">
    <property type="nucleotide sequence ID" value="XM_013486550.1"/>
</dbReference>
<dbReference type="InterPro" id="IPR033308">
    <property type="entry name" value="PGAP5/Cdc1/Ted1"/>
</dbReference>
<feature type="transmembrane region" description="Helical" evidence="6">
    <location>
        <begin position="481"/>
        <end position="501"/>
    </location>
</feature>
<dbReference type="InParanoid" id="A0A074Y705"/>
<dbReference type="Pfam" id="PF00149">
    <property type="entry name" value="Metallophos"/>
    <property type="match status" value="1"/>
</dbReference>
<proteinExistence type="predicted"/>
<keyword evidence="9" id="KW-1185">Reference proteome</keyword>